<accession>A0A1F2WNV7</accession>
<evidence type="ECO:0000313" key="3">
    <source>
        <dbReference type="EMBL" id="OFW58513.1"/>
    </source>
</evidence>
<gene>
    <name evidence="3" type="ORF">A2Y75_02900</name>
</gene>
<protein>
    <recommendedName>
        <fullName evidence="2">Calcineurin-like phosphoesterase domain-containing protein</fullName>
    </recommendedName>
</protein>
<dbReference type="CDD" id="cd00838">
    <property type="entry name" value="MPP_superfamily"/>
    <property type="match status" value="1"/>
</dbReference>
<dbReference type="SUPFAM" id="SSF56300">
    <property type="entry name" value="Metallo-dependent phosphatases"/>
    <property type="match status" value="1"/>
</dbReference>
<evidence type="ECO:0000313" key="4">
    <source>
        <dbReference type="Proteomes" id="UP000177876"/>
    </source>
</evidence>
<dbReference type="Proteomes" id="UP000177876">
    <property type="component" value="Unassembled WGS sequence"/>
</dbReference>
<evidence type="ECO:0000259" key="2">
    <source>
        <dbReference type="Pfam" id="PF12850"/>
    </source>
</evidence>
<dbReference type="InterPro" id="IPR024654">
    <property type="entry name" value="Calcineurin-like_PHP_lpxH"/>
</dbReference>
<evidence type="ECO:0000256" key="1">
    <source>
        <dbReference type="ARBA" id="ARBA00008950"/>
    </source>
</evidence>
<name>A0A1F2WNV7_9ACTN</name>
<dbReference type="PIRSF" id="PIRSF000883">
    <property type="entry name" value="Pesterase_MJ0912"/>
    <property type="match status" value="1"/>
</dbReference>
<dbReference type="InterPro" id="IPR029052">
    <property type="entry name" value="Metallo-depent_PP-like"/>
</dbReference>
<dbReference type="EMBL" id="MELK01000022">
    <property type="protein sequence ID" value="OFW58513.1"/>
    <property type="molecule type" value="Genomic_DNA"/>
</dbReference>
<dbReference type="InterPro" id="IPR011152">
    <property type="entry name" value="Pesterase_MJ0912"/>
</dbReference>
<proteinExistence type="inferred from homology"/>
<comment type="similarity">
    <text evidence="1">Belongs to the metallophosphoesterase superfamily. YfcE family.</text>
</comment>
<organism evidence="3 4">
    <name type="scientific">Candidatus Solincola sediminis</name>
    <dbReference type="NCBI Taxonomy" id="1797199"/>
    <lineage>
        <taxon>Bacteria</taxon>
        <taxon>Bacillati</taxon>
        <taxon>Actinomycetota</taxon>
        <taxon>Candidatus Geothermincolia</taxon>
        <taxon>Candidatus Geothermincolales</taxon>
        <taxon>Candidatus Geothermincolaceae</taxon>
        <taxon>Candidatus Solincola</taxon>
    </lineage>
</organism>
<reference evidence="3 4" key="1">
    <citation type="journal article" date="2016" name="Nat. Commun.">
        <title>Thousands of microbial genomes shed light on interconnected biogeochemical processes in an aquifer system.</title>
        <authorList>
            <person name="Anantharaman K."/>
            <person name="Brown C.T."/>
            <person name="Hug L.A."/>
            <person name="Sharon I."/>
            <person name="Castelle C.J."/>
            <person name="Probst A.J."/>
            <person name="Thomas B.C."/>
            <person name="Singh A."/>
            <person name="Wilkins M.J."/>
            <person name="Karaoz U."/>
            <person name="Brodie E.L."/>
            <person name="Williams K.H."/>
            <person name="Hubbard S.S."/>
            <person name="Banfield J.F."/>
        </authorList>
    </citation>
    <scope>NUCLEOTIDE SEQUENCE [LARGE SCALE GENOMIC DNA]</scope>
</reference>
<sequence length="254" mass="28361">MRYAILSDIHSNLEGLQVALQKAERAGVDGIVSCGDIIGYNADPGACVDLVLEKRVRSIRGNHERGLEELQSGITPNMNPMAMEALRFTEGVLSKMQRDWLISLPDKALVDGFFCLFHGSPSDPDEYIFDTFEAAYAFKSLVYEYAPPSNHLCFIGHTHICAAYEYDGEQKRVTEKKVSNGLCLPLEPGMHYMFNVGSCGQYRGGLPRSTLCILDGDEMTVEFHFLEYDYKLSREKILASGLPLFLAERLAMGQ</sequence>
<comment type="caution">
    <text evidence="3">The sequence shown here is derived from an EMBL/GenBank/DDBJ whole genome shotgun (WGS) entry which is preliminary data.</text>
</comment>
<dbReference type="InterPro" id="IPR050126">
    <property type="entry name" value="Ap4A_hydrolase"/>
</dbReference>
<dbReference type="Pfam" id="PF12850">
    <property type="entry name" value="Metallophos_2"/>
    <property type="match status" value="1"/>
</dbReference>
<feature type="domain" description="Calcineurin-like phosphoesterase" evidence="2">
    <location>
        <begin position="1"/>
        <end position="216"/>
    </location>
</feature>
<dbReference type="STRING" id="1797197.A2Y75_02900"/>
<dbReference type="PANTHER" id="PTHR42850:SF2">
    <property type="entry name" value="BLL5683 PROTEIN"/>
    <property type="match status" value="1"/>
</dbReference>
<dbReference type="AlphaFoldDB" id="A0A1F2WNV7"/>
<dbReference type="GO" id="GO:0005737">
    <property type="term" value="C:cytoplasm"/>
    <property type="evidence" value="ECO:0007669"/>
    <property type="project" value="TreeGrafter"/>
</dbReference>
<dbReference type="PANTHER" id="PTHR42850">
    <property type="entry name" value="METALLOPHOSPHOESTERASE"/>
    <property type="match status" value="1"/>
</dbReference>
<dbReference type="Gene3D" id="3.60.21.10">
    <property type="match status" value="1"/>
</dbReference>
<dbReference type="GO" id="GO:0016791">
    <property type="term" value="F:phosphatase activity"/>
    <property type="evidence" value="ECO:0007669"/>
    <property type="project" value="TreeGrafter"/>
</dbReference>